<dbReference type="PATRIC" id="fig|28092.6.peg.2400"/>
<dbReference type="EMBL" id="LAQU01000008">
    <property type="protein sequence ID" value="KKB63677.1"/>
    <property type="molecule type" value="Genomic_DNA"/>
</dbReference>
<dbReference type="Pfam" id="PF12318">
    <property type="entry name" value="FAD-SLDH"/>
    <property type="match status" value="1"/>
</dbReference>
<dbReference type="STRING" id="28092.WM40_10150"/>
<dbReference type="Proteomes" id="UP000033618">
    <property type="component" value="Unassembled WGS sequence"/>
</dbReference>
<dbReference type="InterPro" id="IPR024651">
    <property type="entry name" value="FAD-SLDH_ssu"/>
</dbReference>
<evidence type="ECO:0000313" key="1">
    <source>
        <dbReference type="EMBL" id="KKB63677.1"/>
    </source>
</evidence>
<gene>
    <name evidence="1" type="ORF">WM40_10150</name>
</gene>
<dbReference type="OrthoDB" id="8722893at2"/>
<organism evidence="1 2">
    <name type="scientific">Robbsia andropogonis</name>
    <dbReference type="NCBI Taxonomy" id="28092"/>
    <lineage>
        <taxon>Bacteria</taxon>
        <taxon>Pseudomonadati</taxon>
        <taxon>Pseudomonadota</taxon>
        <taxon>Betaproteobacteria</taxon>
        <taxon>Burkholderiales</taxon>
        <taxon>Burkholderiaceae</taxon>
        <taxon>Robbsia</taxon>
    </lineage>
</organism>
<sequence>MLIARRKLLIGGAAIVGTYVTVSGFPCLALSEPTTVAPETFAVPAAIDAQFMRLSSLLINHHLDAGVGARIAAFASNAHPDLSRMMDSIIAIAQQKKATAVEDFFDDIPDGAAKDLAHWIIAAWYSGSSSASHDADVFTYELALTYQVTKDVTQIPSYGLSGPNAWTRSNAPLDAMPQF</sequence>
<reference evidence="1 2" key="1">
    <citation type="submission" date="2015-03" db="EMBL/GenBank/DDBJ databases">
        <title>Draft Genome Sequence of Burkholderia andropogonis type strain ICMP2807, isolated from Sorghum bicolor.</title>
        <authorList>
            <person name="Lopes-Santos L."/>
            <person name="Castro D.B."/>
            <person name="Ottoboni L.M."/>
            <person name="Park D."/>
            <person name="Weirc B.S."/>
            <person name="Destefano S.A."/>
        </authorList>
    </citation>
    <scope>NUCLEOTIDE SEQUENCE [LARGE SCALE GENOMIC DNA]</scope>
    <source>
        <strain evidence="1 2">ICMP2807</strain>
    </source>
</reference>
<name>A0A0F5K2A7_9BURK</name>
<evidence type="ECO:0000313" key="2">
    <source>
        <dbReference type="Proteomes" id="UP000033618"/>
    </source>
</evidence>
<keyword evidence="2" id="KW-1185">Reference proteome</keyword>
<dbReference type="AlphaFoldDB" id="A0A0F5K2A7"/>
<accession>A0A0F5K2A7</accession>
<protein>
    <submittedName>
        <fullName evidence="1">Dehydrogenase</fullName>
    </submittedName>
</protein>
<comment type="caution">
    <text evidence="1">The sequence shown here is derived from an EMBL/GenBank/DDBJ whole genome shotgun (WGS) entry which is preliminary data.</text>
</comment>
<proteinExistence type="predicted"/>
<dbReference type="RefSeq" id="WP_046152845.1">
    <property type="nucleotide sequence ID" value="NZ_CADFGU010000011.1"/>
</dbReference>